<evidence type="ECO:0000313" key="8">
    <source>
        <dbReference type="Proteomes" id="UP001642406"/>
    </source>
</evidence>
<proteinExistence type="predicted"/>
<comment type="caution">
    <text evidence="7">The sequence shown here is derived from an EMBL/GenBank/DDBJ whole genome shotgun (WGS) entry which is preliminary data.</text>
</comment>
<keyword evidence="2" id="KW-0479">Metal-binding</keyword>
<dbReference type="InterPro" id="IPR007219">
    <property type="entry name" value="XnlR_reg_dom"/>
</dbReference>
<keyword evidence="8" id="KW-1185">Reference proteome</keyword>
<comment type="subcellular location">
    <subcellularLocation>
        <location evidence="1">Nucleus</location>
    </subcellularLocation>
</comment>
<dbReference type="Proteomes" id="UP001642406">
    <property type="component" value="Unassembled WGS sequence"/>
</dbReference>
<evidence type="ECO:0000313" key="7">
    <source>
        <dbReference type="EMBL" id="CAK7227513.1"/>
    </source>
</evidence>
<keyword evidence="4" id="KW-0804">Transcription</keyword>
<dbReference type="PANTHER" id="PTHR47338:SF5">
    <property type="entry name" value="ZN(II)2CYS6 TRANSCRIPTION FACTOR (EUROFUNG)"/>
    <property type="match status" value="1"/>
</dbReference>
<evidence type="ECO:0000256" key="2">
    <source>
        <dbReference type="ARBA" id="ARBA00022723"/>
    </source>
</evidence>
<accession>A0ABP0C6J2</accession>
<protein>
    <recommendedName>
        <fullName evidence="6">Xylanolytic transcriptional activator regulatory domain-containing protein</fullName>
    </recommendedName>
</protein>
<evidence type="ECO:0000256" key="4">
    <source>
        <dbReference type="ARBA" id="ARBA00023163"/>
    </source>
</evidence>
<keyword evidence="5" id="KW-0539">Nucleus</keyword>
<evidence type="ECO:0000259" key="6">
    <source>
        <dbReference type="Pfam" id="PF04082"/>
    </source>
</evidence>
<organism evidence="7 8">
    <name type="scientific">Sporothrix bragantina</name>
    <dbReference type="NCBI Taxonomy" id="671064"/>
    <lineage>
        <taxon>Eukaryota</taxon>
        <taxon>Fungi</taxon>
        <taxon>Dikarya</taxon>
        <taxon>Ascomycota</taxon>
        <taxon>Pezizomycotina</taxon>
        <taxon>Sordariomycetes</taxon>
        <taxon>Sordariomycetidae</taxon>
        <taxon>Ophiostomatales</taxon>
        <taxon>Ophiostomataceae</taxon>
        <taxon>Sporothrix</taxon>
    </lineage>
</organism>
<dbReference type="CDD" id="cd12148">
    <property type="entry name" value="fungal_TF_MHR"/>
    <property type="match status" value="1"/>
</dbReference>
<gene>
    <name evidence="7" type="ORF">SBRCBS47491_006595</name>
</gene>
<dbReference type="EMBL" id="CAWUHC010000066">
    <property type="protein sequence ID" value="CAK7227513.1"/>
    <property type="molecule type" value="Genomic_DNA"/>
</dbReference>
<dbReference type="PANTHER" id="PTHR47338">
    <property type="entry name" value="ZN(II)2CYS6 TRANSCRIPTION FACTOR (EUROFUNG)-RELATED"/>
    <property type="match status" value="1"/>
</dbReference>
<reference evidence="7 8" key="1">
    <citation type="submission" date="2024-01" db="EMBL/GenBank/DDBJ databases">
        <authorList>
            <person name="Allen C."/>
            <person name="Tagirdzhanova G."/>
        </authorList>
    </citation>
    <scope>NUCLEOTIDE SEQUENCE [LARGE SCALE GENOMIC DNA]</scope>
</reference>
<keyword evidence="3" id="KW-0805">Transcription regulation</keyword>
<evidence type="ECO:0000256" key="5">
    <source>
        <dbReference type="ARBA" id="ARBA00023242"/>
    </source>
</evidence>
<name>A0ABP0C6J2_9PEZI</name>
<dbReference type="InterPro" id="IPR050815">
    <property type="entry name" value="TF_fung"/>
</dbReference>
<feature type="domain" description="Xylanolytic transcriptional activator regulatory" evidence="6">
    <location>
        <begin position="7"/>
        <end position="108"/>
    </location>
</feature>
<sequence length="120" mass="13483">MANPLILGARFHEEAQVSALTEILFEDAKNYLHMHLENFSLQNIQACILVAYLSAAAMKPSSEALYLGIAINMAQTLQINIPDLAEPILIQELKRRIWWSLFMSDYCSFSKGLPGASMYC</sequence>
<evidence type="ECO:0000256" key="3">
    <source>
        <dbReference type="ARBA" id="ARBA00023015"/>
    </source>
</evidence>
<dbReference type="Pfam" id="PF04082">
    <property type="entry name" value="Fungal_trans"/>
    <property type="match status" value="1"/>
</dbReference>
<evidence type="ECO:0000256" key="1">
    <source>
        <dbReference type="ARBA" id="ARBA00004123"/>
    </source>
</evidence>